<reference evidence="7 8" key="1">
    <citation type="submission" date="2017-06" db="EMBL/GenBank/DDBJ databases">
        <title>Genome sequencing of cyanobaciteial culture collection at National Institute for Environmental Studies (NIES).</title>
        <authorList>
            <person name="Hirose Y."/>
            <person name="Shimura Y."/>
            <person name="Fujisawa T."/>
            <person name="Nakamura Y."/>
            <person name="Kawachi M."/>
        </authorList>
    </citation>
    <scope>NUCLEOTIDE SEQUENCE [LARGE SCALE GENOMIC DNA]</scope>
    <source>
        <strain evidence="7 8">NIES-267</strain>
    </source>
</reference>
<dbReference type="GO" id="GO:1901678">
    <property type="term" value="P:iron coordination entity transport"/>
    <property type="evidence" value="ECO:0007669"/>
    <property type="project" value="UniProtKB-ARBA"/>
</dbReference>
<keyword evidence="8" id="KW-1185">Reference proteome</keyword>
<evidence type="ECO:0000256" key="1">
    <source>
        <dbReference type="ARBA" id="ARBA00004196"/>
    </source>
</evidence>
<evidence type="ECO:0000313" key="7">
    <source>
        <dbReference type="EMBL" id="BAY86135.1"/>
    </source>
</evidence>
<comment type="subcellular location">
    <subcellularLocation>
        <location evidence="1">Cell envelope</location>
    </subcellularLocation>
</comment>
<dbReference type="PANTHER" id="PTHR30532:SF25">
    <property type="entry name" value="IRON(III) DICITRATE-BINDING PERIPLASMIC PROTEIN"/>
    <property type="match status" value="1"/>
</dbReference>
<dbReference type="PANTHER" id="PTHR30532">
    <property type="entry name" value="IRON III DICITRATE-BINDING PERIPLASMIC PROTEIN"/>
    <property type="match status" value="1"/>
</dbReference>
<accession>A0A1Z4LY07</accession>
<evidence type="ECO:0000259" key="6">
    <source>
        <dbReference type="PROSITE" id="PS50983"/>
    </source>
</evidence>
<name>A0A1Z4LY07_9CYAN</name>
<organism evidence="7 8">
    <name type="scientific">Calothrix parasitica NIES-267</name>
    <dbReference type="NCBI Taxonomy" id="1973488"/>
    <lineage>
        <taxon>Bacteria</taxon>
        <taxon>Bacillati</taxon>
        <taxon>Cyanobacteriota</taxon>
        <taxon>Cyanophyceae</taxon>
        <taxon>Nostocales</taxon>
        <taxon>Calotrichaceae</taxon>
        <taxon>Calothrix</taxon>
    </lineage>
</organism>
<dbReference type="AlphaFoldDB" id="A0A1Z4LY07"/>
<dbReference type="Proteomes" id="UP000218418">
    <property type="component" value="Chromosome"/>
</dbReference>
<dbReference type="GO" id="GO:0030288">
    <property type="term" value="C:outer membrane-bounded periplasmic space"/>
    <property type="evidence" value="ECO:0007669"/>
    <property type="project" value="TreeGrafter"/>
</dbReference>
<feature type="domain" description="Fe/B12 periplasmic-binding" evidence="6">
    <location>
        <begin position="63"/>
        <end position="327"/>
    </location>
</feature>
<evidence type="ECO:0000256" key="4">
    <source>
        <dbReference type="ARBA" id="ARBA00022729"/>
    </source>
</evidence>
<evidence type="ECO:0000256" key="2">
    <source>
        <dbReference type="ARBA" id="ARBA00008814"/>
    </source>
</evidence>
<gene>
    <name evidence="7" type="ORF">NIES267_56410</name>
</gene>
<dbReference type="InterPro" id="IPR002491">
    <property type="entry name" value="ABC_transptr_periplasmic_BD"/>
</dbReference>
<dbReference type="Gene3D" id="3.40.50.1980">
    <property type="entry name" value="Nitrogenase molybdenum iron protein domain"/>
    <property type="match status" value="2"/>
</dbReference>
<dbReference type="Pfam" id="PF01497">
    <property type="entry name" value="Peripla_BP_2"/>
    <property type="match status" value="1"/>
</dbReference>
<dbReference type="SUPFAM" id="SSF53807">
    <property type="entry name" value="Helical backbone' metal receptor"/>
    <property type="match status" value="1"/>
</dbReference>
<protein>
    <submittedName>
        <fullName evidence="7">ABC transporter, iron(III) dicitrate-binding periplasmic protein</fullName>
    </submittedName>
</protein>
<dbReference type="CDD" id="cd01146">
    <property type="entry name" value="FhuD"/>
    <property type="match status" value="1"/>
</dbReference>
<keyword evidence="5" id="KW-0175">Coiled coil</keyword>
<evidence type="ECO:0000256" key="3">
    <source>
        <dbReference type="ARBA" id="ARBA00022448"/>
    </source>
</evidence>
<keyword evidence="3" id="KW-0813">Transport</keyword>
<comment type="similarity">
    <text evidence="2">Belongs to the bacterial solute-binding protein 8 family.</text>
</comment>
<evidence type="ECO:0000256" key="5">
    <source>
        <dbReference type="SAM" id="Coils"/>
    </source>
</evidence>
<proteinExistence type="inferred from homology"/>
<dbReference type="InterPro" id="IPR051313">
    <property type="entry name" value="Bact_iron-sidero_bind"/>
</dbReference>
<dbReference type="PROSITE" id="PS50983">
    <property type="entry name" value="FE_B12_PBP"/>
    <property type="match status" value="1"/>
</dbReference>
<sequence length="334" mass="37613">MTKSIYKFIKSFLLATITFIIITGCNNYSSQKKQISNSNSATSECKVIKHELGKTCVPLNPQRIIALDESMMEILLALELKPIAAPEPPLTGSKRLKFTKKTQDIATLGKVSQPNLEKIVQLKPDLIVGFSFGVEQNYKSLSNIAPTLSIDYTHTGWKDALVRVGEITGKSKQVQQLLNEYQQRIEVLRRKLDNKNNIKTVTITRFYAPGITPEFRNKFSFPVSVISEVGLSIPEKQNQITTTSEDPYVSVSLERIDLLDADVLFAALDSKAEESFQKFQNSPLWQKLNVVQNNQVYTVDSSYWISGNILSANAILDDLEKYLLNEKDVKKSKN</sequence>
<evidence type="ECO:0000313" key="8">
    <source>
        <dbReference type="Proteomes" id="UP000218418"/>
    </source>
</evidence>
<keyword evidence="4" id="KW-0732">Signal</keyword>
<dbReference type="OrthoDB" id="425173at2"/>
<feature type="coiled-coil region" evidence="5">
    <location>
        <begin position="171"/>
        <end position="198"/>
    </location>
</feature>
<dbReference type="EMBL" id="AP018227">
    <property type="protein sequence ID" value="BAY86135.1"/>
    <property type="molecule type" value="Genomic_DNA"/>
</dbReference>
<dbReference type="PROSITE" id="PS51257">
    <property type="entry name" value="PROKAR_LIPOPROTEIN"/>
    <property type="match status" value="1"/>
</dbReference>